<dbReference type="GO" id="GO:0005524">
    <property type="term" value="F:ATP binding"/>
    <property type="evidence" value="ECO:0007669"/>
    <property type="project" value="UniProtKB-KW"/>
</dbReference>
<dbReference type="Gene3D" id="3.30.450.90">
    <property type="match status" value="1"/>
</dbReference>
<evidence type="ECO:0000259" key="5">
    <source>
        <dbReference type="Pfam" id="PF05157"/>
    </source>
</evidence>
<dbReference type="AlphaFoldDB" id="A0A0G1JIY0"/>
<keyword evidence="2" id="KW-0547">Nucleotide-binding</keyword>
<accession>A0A0G1JIY0</accession>
<organism evidence="6 7">
    <name type="scientific">Candidatus Collierbacteria bacterium GW2011_GWA1_44_12</name>
    <dbReference type="NCBI Taxonomy" id="1618376"/>
    <lineage>
        <taxon>Bacteria</taxon>
        <taxon>Candidatus Collieribacteriota</taxon>
    </lineage>
</organism>
<dbReference type="InterPro" id="IPR037257">
    <property type="entry name" value="T2SS_E_N_sf"/>
</dbReference>
<dbReference type="Pfam" id="PF00437">
    <property type="entry name" value="T2SSE"/>
    <property type="match status" value="1"/>
</dbReference>
<dbReference type="EMBL" id="LCHN01000018">
    <property type="protein sequence ID" value="KKT35329.1"/>
    <property type="molecule type" value="Genomic_DNA"/>
</dbReference>
<evidence type="ECO:0000259" key="4">
    <source>
        <dbReference type="Pfam" id="PF00437"/>
    </source>
</evidence>
<dbReference type="InterPro" id="IPR007831">
    <property type="entry name" value="T2SS_GspE_N"/>
</dbReference>
<feature type="domain" description="Bacterial type II secretion system protein E" evidence="4">
    <location>
        <begin position="159"/>
        <end position="532"/>
    </location>
</feature>
<dbReference type="Pfam" id="PF05157">
    <property type="entry name" value="MshEN"/>
    <property type="match status" value="1"/>
</dbReference>
<evidence type="ECO:0000256" key="1">
    <source>
        <dbReference type="ARBA" id="ARBA00006611"/>
    </source>
</evidence>
<evidence type="ECO:0000256" key="3">
    <source>
        <dbReference type="ARBA" id="ARBA00022840"/>
    </source>
</evidence>
<dbReference type="Proteomes" id="UP000034069">
    <property type="component" value="Unassembled WGS sequence"/>
</dbReference>
<keyword evidence="3" id="KW-0067">ATP-binding</keyword>
<dbReference type="GO" id="GO:0016887">
    <property type="term" value="F:ATP hydrolysis activity"/>
    <property type="evidence" value="ECO:0007669"/>
    <property type="project" value="TreeGrafter"/>
</dbReference>
<evidence type="ECO:0000256" key="2">
    <source>
        <dbReference type="ARBA" id="ARBA00022741"/>
    </source>
</evidence>
<comment type="caution">
    <text evidence="6">The sequence shown here is derived from an EMBL/GenBank/DDBJ whole genome shotgun (WGS) entry which is preliminary data.</text>
</comment>
<dbReference type="SUPFAM" id="SSF52540">
    <property type="entry name" value="P-loop containing nucleoside triphosphate hydrolases"/>
    <property type="match status" value="1"/>
</dbReference>
<dbReference type="Gene3D" id="3.40.50.300">
    <property type="entry name" value="P-loop containing nucleotide triphosphate hydrolases"/>
    <property type="match status" value="1"/>
</dbReference>
<proteinExistence type="inferred from homology"/>
<reference evidence="6 7" key="1">
    <citation type="journal article" date="2015" name="Nature">
        <title>rRNA introns, odd ribosomes, and small enigmatic genomes across a large radiation of phyla.</title>
        <authorList>
            <person name="Brown C.T."/>
            <person name="Hug L.A."/>
            <person name="Thomas B.C."/>
            <person name="Sharon I."/>
            <person name="Castelle C.J."/>
            <person name="Singh A."/>
            <person name="Wilkins M.J."/>
            <person name="Williams K.H."/>
            <person name="Banfield J.F."/>
        </authorList>
    </citation>
    <scope>NUCLEOTIDE SEQUENCE [LARGE SCALE GENOMIC DNA]</scope>
</reference>
<evidence type="ECO:0000313" key="6">
    <source>
        <dbReference type="EMBL" id="KKT35329.1"/>
    </source>
</evidence>
<protein>
    <submittedName>
        <fullName evidence="6">Type IV-A pilus assembly ATPase PilB</fullName>
    </submittedName>
</protein>
<dbReference type="Gene3D" id="3.30.300.160">
    <property type="entry name" value="Type II secretion system, protein E, N-terminal domain"/>
    <property type="match status" value="1"/>
</dbReference>
<dbReference type="PANTHER" id="PTHR30258:SF1">
    <property type="entry name" value="PROTEIN TRANSPORT PROTEIN HOFB HOMOLOG"/>
    <property type="match status" value="1"/>
</dbReference>
<name>A0A0G1JIY0_9BACT</name>
<dbReference type="InterPro" id="IPR001482">
    <property type="entry name" value="T2SS/T4SS_dom"/>
</dbReference>
<dbReference type="InterPro" id="IPR027417">
    <property type="entry name" value="P-loop_NTPase"/>
</dbReference>
<comment type="similarity">
    <text evidence="1">Belongs to the GSP E family.</text>
</comment>
<sequence>MPDNASLFSSLSKMKVIDKKLLDEAWMETKESGRSFNDVLLGRDLITDENLGKLTADLLKVPFVRLSSLTIDKDVLNSISEEMSKNKKVIVFKVDTSTHVAMIDPEDLATINLIKKKVGDKVRVYYATERDVKAALLNYLTEVSKAFDLEIHKEGVRAEHIVNTILVYAYQARASEVHIEPMADHLSVKYKVDGELKEIVRLPHGWREMLVEEVRSMAPTGIMDFDIHGIEIVRIAVSGARFPSGEKLVMKLLTEVTKNLGLVDLGIDEDDLKKIRESMDEPYGMVWISGPEGSGRTTTAYALCRWLSAKNKKVVSIEDPIEMPIAGIDQIQVNPLTTPSIEVGLQLALEQESDVIMVGEVKDLSVANLALKAATGGRRMITTLGDSDTGKTLNRLFEMGCEPFSVASSTDMVVSQRLVKKICPSCRASKLGDVAIFLNSLPEELGEKLSGKTKIRVYYGKGCDVCKKTGFLGRVGIFEIMLLSEKLRNMINIKSDGESIRKEAVSLGMKTLAVDGWEKVRTGQTTVEELSRMFKD</sequence>
<dbReference type="GO" id="GO:0005886">
    <property type="term" value="C:plasma membrane"/>
    <property type="evidence" value="ECO:0007669"/>
    <property type="project" value="TreeGrafter"/>
</dbReference>
<dbReference type="PANTHER" id="PTHR30258">
    <property type="entry name" value="TYPE II SECRETION SYSTEM PROTEIN GSPE-RELATED"/>
    <property type="match status" value="1"/>
</dbReference>
<gene>
    <name evidence="6" type="ORF">UW23_C0018G0002</name>
</gene>
<evidence type="ECO:0000313" key="7">
    <source>
        <dbReference type="Proteomes" id="UP000034069"/>
    </source>
</evidence>
<feature type="domain" description="Type II secretion system protein GspE N-terminal" evidence="5">
    <location>
        <begin position="60"/>
        <end position="137"/>
    </location>
</feature>
<dbReference type="SUPFAM" id="SSF160246">
    <property type="entry name" value="EspE N-terminal domain-like"/>
    <property type="match status" value="1"/>
</dbReference>